<feature type="region of interest" description="Disordered" evidence="1">
    <location>
        <begin position="461"/>
        <end position="481"/>
    </location>
</feature>
<dbReference type="Proteomes" id="UP000192936">
    <property type="component" value="Unassembled WGS sequence"/>
</dbReference>
<feature type="transmembrane region" description="Helical" evidence="2">
    <location>
        <begin position="20"/>
        <end position="46"/>
    </location>
</feature>
<reference evidence="3 4" key="1">
    <citation type="submission" date="2017-04" db="EMBL/GenBank/DDBJ databases">
        <authorList>
            <person name="Afonso C.L."/>
            <person name="Miller P.J."/>
            <person name="Scott M.A."/>
            <person name="Spackman E."/>
            <person name="Goraichik I."/>
            <person name="Dimitrov K.M."/>
            <person name="Suarez D.L."/>
            <person name="Swayne D.E."/>
        </authorList>
    </citation>
    <scope>NUCLEOTIDE SEQUENCE [LARGE SCALE GENOMIC DNA]</scope>
    <source>
        <strain evidence="3 4">A2P</strain>
    </source>
</reference>
<organism evidence="3 4">
    <name type="scientific">Azospirillum oryzae</name>
    <dbReference type="NCBI Taxonomy" id="286727"/>
    <lineage>
        <taxon>Bacteria</taxon>
        <taxon>Pseudomonadati</taxon>
        <taxon>Pseudomonadota</taxon>
        <taxon>Alphaproteobacteria</taxon>
        <taxon>Rhodospirillales</taxon>
        <taxon>Azospirillaceae</taxon>
        <taxon>Azospirillum</taxon>
    </lineage>
</organism>
<dbReference type="EMBL" id="FXAK01000007">
    <property type="protein sequence ID" value="SMF75576.1"/>
    <property type="molecule type" value="Genomic_DNA"/>
</dbReference>
<dbReference type="RefSeq" id="WP_244560790.1">
    <property type="nucleotide sequence ID" value="NZ_FXAK01000007.1"/>
</dbReference>
<evidence type="ECO:0000256" key="2">
    <source>
        <dbReference type="SAM" id="Phobius"/>
    </source>
</evidence>
<protein>
    <submittedName>
        <fullName evidence="3">Dicarboxylate transport</fullName>
    </submittedName>
</protein>
<accession>A0A1X7GWI1</accession>
<dbReference type="Pfam" id="PF11739">
    <property type="entry name" value="YdbH-like"/>
    <property type="match status" value="1"/>
</dbReference>
<evidence type="ECO:0000313" key="4">
    <source>
        <dbReference type="Proteomes" id="UP000192936"/>
    </source>
</evidence>
<keyword evidence="2" id="KW-1133">Transmembrane helix</keyword>
<dbReference type="AlphaFoldDB" id="A0A1X7GWI1"/>
<evidence type="ECO:0000313" key="3">
    <source>
        <dbReference type="EMBL" id="SMF75576.1"/>
    </source>
</evidence>
<dbReference type="STRING" id="286727.SAMN02982917_4480"/>
<evidence type="ECO:0000256" key="1">
    <source>
        <dbReference type="SAM" id="MobiDB-lite"/>
    </source>
</evidence>
<proteinExistence type="predicted"/>
<keyword evidence="2" id="KW-0472">Membrane</keyword>
<name>A0A1X7GWI1_9PROT</name>
<dbReference type="InterPro" id="IPR021730">
    <property type="entry name" value="YdbH"/>
</dbReference>
<keyword evidence="2" id="KW-0812">Transmembrane</keyword>
<gene>
    <name evidence="3" type="ORF">SAMN02982917_4480</name>
</gene>
<sequence length="569" mass="57594">MPVMTGLSGKDRGLRLGRAIAGTVAVTVTLALVGLGGAILAGPALVGGTATQTLHDAGFAGAAVTVTDLRLADGWRGLRLAFTVDSGPLEAAAPALDLPMSGRVTLSGALVVAMDGGAVTVAPAGCLPAKVERLTVSGQPLDLPQGATLCPVGEAPLLRWSPDAMTVTAELQAPRLDAPAGGLRADKVVLRLAQDGDGRRADANVGQLTNTAKPAPVVPLSVTLQAVQAGQGPWAIDGTAKGANGLLTVTLDGTYDQTAGAGKLQAVAKPIRLAPDGPGLAAVSPLAATYLEKASGTLSGKATVALTPKGMTTAGQAVVKGLAGAAGPVTVAGVSGTVALSSLSPPVIPDGQKLSIGLLDVGIPLTDGTLLFGYGRDGRLDVDRAEWNWAGGLLRADPFELSPEKPRGRVTLHADRIDAAKLLDLIAVDGLAATGRLAGALPVVFAGDSVTIDGGVLESSGPGTLRYDPDKPPPALKGEEGSPTAMLMGALTDFHYDTLRITIDGQAGGELSAGLSLRGSNPSFYDGYPVALNLKLSGALDRILRQNLDVYRIPDTLRDRMTGFDQKDP</sequence>